<comment type="caution">
    <text evidence="1">The sequence shown here is derived from an EMBL/GenBank/DDBJ whole genome shotgun (WGS) entry which is preliminary data.</text>
</comment>
<protein>
    <submittedName>
        <fullName evidence="1">Uncharacterized protein</fullName>
    </submittedName>
</protein>
<dbReference type="Proteomes" id="UP000556026">
    <property type="component" value="Unassembled WGS sequence"/>
</dbReference>
<organism evidence="1 2">
    <name type="scientific">Geomonas silvestris</name>
    <dbReference type="NCBI Taxonomy" id="2740184"/>
    <lineage>
        <taxon>Bacteria</taxon>
        <taxon>Pseudomonadati</taxon>
        <taxon>Thermodesulfobacteriota</taxon>
        <taxon>Desulfuromonadia</taxon>
        <taxon>Geobacterales</taxon>
        <taxon>Geobacteraceae</taxon>
        <taxon>Geomonas</taxon>
    </lineage>
</organism>
<proteinExistence type="predicted"/>
<dbReference type="RefSeq" id="WP_183355969.1">
    <property type="nucleotide sequence ID" value="NZ_BLXX01000012.1"/>
</dbReference>
<accession>A0A6V8MMA0</accession>
<evidence type="ECO:0000313" key="1">
    <source>
        <dbReference type="EMBL" id="GFO61175.1"/>
    </source>
</evidence>
<dbReference type="EMBL" id="BLXX01000012">
    <property type="protein sequence ID" value="GFO61175.1"/>
    <property type="molecule type" value="Genomic_DNA"/>
</dbReference>
<reference evidence="2" key="1">
    <citation type="submission" date="2020-06" db="EMBL/GenBank/DDBJ databases">
        <title>Draft genomic sequence of Geomonas sp. Red330.</title>
        <authorList>
            <person name="Itoh H."/>
            <person name="Zhenxing X."/>
            <person name="Ushijima N."/>
            <person name="Masuda Y."/>
            <person name="Shiratori Y."/>
            <person name="Senoo K."/>
        </authorList>
    </citation>
    <scope>NUCLEOTIDE SEQUENCE [LARGE SCALE GENOMIC DNA]</scope>
    <source>
        <strain evidence="2">Red330</strain>
    </source>
</reference>
<gene>
    <name evidence="1" type="ORF">GMST_35000</name>
</gene>
<evidence type="ECO:0000313" key="2">
    <source>
        <dbReference type="Proteomes" id="UP000556026"/>
    </source>
</evidence>
<keyword evidence="2" id="KW-1185">Reference proteome</keyword>
<name>A0A6V8MMA0_9BACT</name>
<sequence length="128" mass="14630">MGQKSTHFFETSADYGLADDPSGKTESRPELRRAIRKVQQASTYYPGITVLDYLVSLAEISVANGNFVRIYGWNANSTEDLSFFNVWFYTQDNDILCEFHWIITPDDYIKPISELAQSITLSQKAENF</sequence>
<dbReference type="AlphaFoldDB" id="A0A6V8MMA0"/>